<evidence type="ECO:0000256" key="1">
    <source>
        <dbReference type="ARBA" id="ARBA00004651"/>
    </source>
</evidence>
<organism evidence="13">
    <name type="scientific">Platynereis dumerilii</name>
    <name type="common">Dumeril's clam worm</name>
    <dbReference type="NCBI Taxonomy" id="6359"/>
    <lineage>
        <taxon>Eukaryota</taxon>
        <taxon>Metazoa</taxon>
        <taxon>Spiralia</taxon>
        <taxon>Lophotrochozoa</taxon>
        <taxon>Annelida</taxon>
        <taxon>Polychaeta</taxon>
        <taxon>Errantia</taxon>
        <taxon>Phyllodocida</taxon>
        <taxon>Nereididae</taxon>
        <taxon>Platynereis</taxon>
    </lineage>
</organism>
<dbReference type="SUPFAM" id="SSF81321">
    <property type="entry name" value="Family A G protein-coupled receptor-like"/>
    <property type="match status" value="1"/>
</dbReference>
<dbReference type="PROSITE" id="PS50262">
    <property type="entry name" value="G_PROTEIN_RECEP_F1_2"/>
    <property type="match status" value="1"/>
</dbReference>
<dbReference type="InterPro" id="IPR001681">
    <property type="entry name" value="Neurokn_rcpt"/>
</dbReference>
<dbReference type="InterPro" id="IPR000276">
    <property type="entry name" value="GPCR_Rhodpsn"/>
</dbReference>
<keyword evidence="4 11" id="KW-1133">Transmembrane helix</keyword>
<keyword evidence="6 11" id="KW-0472">Membrane</keyword>
<evidence type="ECO:0000256" key="2">
    <source>
        <dbReference type="ARBA" id="ARBA00022475"/>
    </source>
</evidence>
<evidence type="ECO:0000256" key="11">
    <source>
        <dbReference type="SAM" id="Phobius"/>
    </source>
</evidence>
<keyword evidence="2" id="KW-1003">Cell membrane</keyword>
<sequence>TMLNSSAYGNGTELSAEDFSMPTYAQVVMILMYTTITVLAVGGNSIVVYIVLAYQRMRTVTNYFIVNLSLSDIIMSCICIPFTFIANMLVHYWPFGAIMCPLVTYAQAVAVFLSAFTLVAISLDRYVAIIYPLRPRMTTNQAALSIFLIWFLSLAVPLPIAIVSKVQPALQPTGVVRDECRENWPKAEQRYVFSVVIMVLQYFLPLFVLLFTYTRIAIVIWVKRTPGEAENNRDQRMAASKRKMVKMMITVVIIYALCWLPLHTVTIAGDLHPAVYEFRYIQVVWIACHWLAMSNSCYNPMVYCWMNSKYRNGFRYVLRCCPFISYKEDDHGPYQMKRINTYISTMRSSTHDRKVMTTFSASPSPKRSKDKFETTICKEEIALNHMSNGTNSTQWDGNIDGSERVPLAEHNDA</sequence>
<dbReference type="GO" id="GO:0005886">
    <property type="term" value="C:plasma membrane"/>
    <property type="evidence" value="ECO:0007669"/>
    <property type="project" value="UniProtKB-SubCell"/>
</dbReference>
<dbReference type="PANTHER" id="PTHR24235">
    <property type="entry name" value="NEUROPEPTIDE Y RECEPTOR"/>
    <property type="match status" value="1"/>
</dbReference>
<evidence type="ECO:0000256" key="10">
    <source>
        <dbReference type="SAM" id="MobiDB-lite"/>
    </source>
</evidence>
<dbReference type="GO" id="GO:0004995">
    <property type="term" value="F:tachykinin receptor activity"/>
    <property type="evidence" value="ECO:0007669"/>
    <property type="project" value="InterPro"/>
</dbReference>
<keyword evidence="7 9" id="KW-0675">Receptor</keyword>
<feature type="transmembrane region" description="Helical" evidence="11">
    <location>
        <begin position="282"/>
        <end position="306"/>
    </location>
</feature>
<dbReference type="AlphaFoldDB" id="A0A0H4MK83"/>
<dbReference type="Gene3D" id="1.20.1070.10">
    <property type="entry name" value="Rhodopsin 7-helix transmembrane proteins"/>
    <property type="match status" value="1"/>
</dbReference>
<feature type="region of interest" description="Disordered" evidence="10">
    <location>
        <begin position="387"/>
        <end position="413"/>
    </location>
</feature>
<evidence type="ECO:0000313" key="13">
    <source>
        <dbReference type="EMBL" id="AKP24072.1"/>
    </source>
</evidence>
<feature type="transmembrane region" description="Helical" evidence="11">
    <location>
        <begin position="243"/>
        <end position="262"/>
    </location>
</feature>
<feature type="non-terminal residue" evidence="13">
    <location>
        <position position="1"/>
    </location>
</feature>
<evidence type="ECO:0000256" key="6">
    <source>
        <dbReference type="ARBA" id="ARBA00023136"/>
    </source>
</evidence>
<protein>
    <submittedName>
        <fullName evidence="13">Luqin receptor 1</fullName>
    </submittedName>
</protein>
<dbReference type="PROSITE" id="PS00237">
    <property type="entry name" value="G_PROTEIN_RECEP_F1_1"/>
    <property type="match status" value="1"/>
</dbReference>
<keyword evidence="8 9" id="KW-0807">Transducer</keyword>
<feature type="domain" description="G-protein coupled receptors family 1 profile" evidence="12">
    <location>
        <begin position="43"/>
        <end position="303"/>
    </location>
</feature>
<dbReference type="PRINTS" id="PR00244">
    <property type="entry name" value="NEUROKININR"/>
</dbReference>
<evidence type="ECO:0000256" key="4">
    <source>
        <dbReference type="ARBA" id="ARBA00022989"/>
    </source>
</evidence>
<comment type="similarity">
    <text evidence="9">Belongs to the G-protein coupled receptor 1 family.</text>
</comment>
<keyword evidence="5 9" id="KW-0297">G-protein coupled receptor</keyword>
<name>A0A0H4MK83_PLADU</name>
<evidence type="ECO:0000256" key="5">
    <source>
        <dbReference type="ARBA" id="ARBA00023040"/>
    </source>
</evidence>
<feature type="compositionally biased region" description="Basic and acidic residues" evidence="10">
    <location>
        <begin position="401"/>
        <end position="413"/>
    </location>
</feature>
<reference evidence="13" key="2">
    <citation type="submission" date="2015-01" db="EMBL/GenBank/DDBJ databases">
        <authorList>
            <person name="Bauknecht P."/>
            <person name="Jekely G."/>
        </authorList>
    </citation>
    <scope>NUCLEOTIDE SEQUENCE</scope>
</reference>
<dbReference type="EMBL" id="KP420214">
    <property type="protein sequence ID" value="AKP24072.1"/>
    <property type="molecule type" value="mRNA"/>
</dbReference>
<comment type="subcellular location">
    <subcellularLocation>
        <location evidence="1">Cell membrane</location>
        <topology evidence="1">Multi-pass membrane protein</topology>
    </subcellularLocation>
</comment>
<evidence type="ECO:0000256" key="3">
    <source>
        <dbReference type="ARBA" id="ARBA00022692"/>
    </source>
</evidence>
<accession>A0A0H4MK83</accession>
<dbReference type="SMART" id="SM01381">
    <property type="entry name" value="7TM_GPCR_Srsx"/>
    <property type="match status" value="1"/>
</dbReference>
<dbReference type="FunFam" id="1.20.1070.10:FF:000291">
    <property type="entry name" value="Predicted protein"/>
    <property type="match status" value="1"/>
</dbReference>
<reference evidence="13" key="1">
    <citation type="journal article" date="2015" name="Cell Rep.">
        <title>Large-Scale Combinatorial Deorphanization of Platynereis Neuropeptide GPCRs.</title>
        <authorList>
            <person name="Bauknecht P.M."/>
            <person name="Jekely G."/>
        </authorList>
    </citation>
    <scope>NUCLEOTIDE SEQUENCE</scope>
</reference>
<evidence type="ECO:0000256" key="9">
    <source>
        <dbReference type="RuleBase" id="RU000688"/>
    </source>
</evidence>
<feature type="transmembrane region" description="Helical" evidence="11">
    <location>
        <begin position="191"/>
        <end position="222"/>
    </location>
</feature>
<proteinExistence type="evidence at transcript level"/>
<feature type="transmembrane region" description="Helical" evidence="11">
    <location>
        <begin position="30"/>
        <end position="52"/>
    </location>
</feature>
<evidence type="ECO:0000259" key="12">
    <source>
        <dbReference type="PROSITE" id="PS50262"/>
    </source>
</evidence>
<feature type="transmembrane region" description="Helical" evidence="11">
    <location>
        <begin position="92"/>
        <end position="121"/>
    </location>
</feature>
<feature type="compositionally biased region" description="Polar residues" evidence="10">
    <location>
        <begin position="387"/>
        <end position="396"/>
    </location>
</feature>
<dbReference type="PANTHER" id="PTHR24235:SF29">
    <property type="entry name" value="GH23382P"/>
    <property type="match status" value="1"/>
</dbReference>
<evidence type="ECO:0000256" key="7">
    <source>
        <dbReference type="ARBA" id="ARBA00023170"/>
    </source>
</evidence>
<evidence type="ECO:0000256" key="8">
    <source>
        <dbReference type="ARBA" id="ARBA00023224"/>
    </source>
</evidence>
<dbReference type="CDD" id="cd15392">
    <property type="entry name" value="7tmA_PR4-like"/>
    <property type="match status" value="1"/>
</dbReference>
<feature type="transmembrane region" description="Helical" evidence="11">
    <location>
        <begin position="142"/>
        <end position="162"/>
    </location>
</feature>
<dbReference type="Pfam" id="PF00001">
    <property type="entry name" value="7tm_1"/>
    <property type="match status" value="1"/>
</dbReference>
<dbReference type="PRINTS" id="PR00237">
    <property type="entry name" value="GPCRRHODOPSN"/>
</dbReference>
<feature type="transmembrane region" description="Helical" evidence="11">
    <location>
        <begin position="64"/>
        <end position="86"/>
    </location>
</feature>
<keyword evidence="3 9" id="KW-0812">Transmembrane</keyword>
<dbReference type="InterPro" id="IPR017452">
    <property type="entry name" value="GPCR_Rhodpsn_7TM"/>
</dbReference>